<reference evidence="3" key="1">
    <citation type="submission" date="2024-06" db="EMBL/GenBank/DDBJ databases">
        <title>Draft Genome Sequence of Deinococcus sonorensis Type Strain KR-87, a Biofilm Producing Representative of the Genus Deinococcus.</title>
        <authorList>
            <person name="Boren L.S."/>
            <person name="Grosso R.A."/>
            <person name="Hugenberg-Cox A.N."/>
            <person name="Hill J.T.E."/>
            <person name="Albert C.M."/>
            <person name="Tuohy J.M."/>
        </authorList>
    </citation>
    <scope>NUCLEOTIDE SEQUENCE</scope>
    <source>
        <strain evidence="3">KR-87</strain>
        <plasmid evidence="3">pDson03</plasmid>
    </source>
</reference>
<proteinExistence type="predicted"/>
<evidence type="ECO:0000313" key="3">
    <source>
        <dbReference type="EMBL" id="XBV84176.1"/>
    </source>
</evidence>
<sequence length="206" mass="22631">MSLYSAPPARHALPRWALIAILAALMLLLAAILVWGGRRGQQVLLQAGHTLETTHLRQPGGRTITWAQVFQTHGPLPTALRCNVDRHCSPWLAAQWHQGFPEQEVFGAVTLLILSAMVTSRALTRPEPSKNPGQAKWASRSDPGIEAITDRSENGAKRRSHRAWRDDPRGLYVGTRFPGGRASCATTTATPAPRSSRCRCGTRTCW</sequence>
<feature type="region of interest" description="Disordered" evidence="1">
    <location>
        <begin position="123"/>
        <end position="174"/>
    </location>
</feature>
<dbReference type="AlphaFoldDB" id="A0AAU7U6W7"/>
<keyword evidence="3" id="KW-0614">Plasmid</keyword>
<evidence type="ECO:0000256" key="1">
    <source>
        <dbReference type="SAM" id="MobiDB-lite"/>
    </source>
</evidence>
<feature type="transmembrane region" description="Helical" evidence="2">
    <location>
        <begin position="16"/>
        <end position="36"/>
    </location>
</feature>
<evidence type="ECO:0000256" key="2">
    <source>
        <dbReference type="SAM" id="Phobius"/>
    </source>
</evidence>
<protein>
    <submittedName>
        <fullName evidence="3">Uncharacterized protein</fullName>
    </submittedName>
</protein>
<keyword evidence="2" id="KW-0812">Transmembrane</keyword>
<dbReference type="KEGG" id="dsc:ABOD76_03725"/>
<geneLocation type="plasmid" evidence="3">
    <name>pDson03</name>
</geneLocation>
<accession>A0AAU7U6W7</accession>
<keyword evidence="2" id="KW-1133">Transmembrane helix</keyword>
<organism evidence="3">
    <name type="scientific">Deinococcus sonorensis KR-87</name>
    <dbReference type="NCBI Taxonomy" id="694439"/>
    <lineage>
        <taxon>Bacteria</taxon>
        <taxon>Thermotogati</taxon>
        <taxon>Deinococcota</taxon>
        <taxon>Deinococci</taxon>
        <taxon>Deinococcales</taxon>
        <taxon>Deinococcaceae</taxon>
        <taxon>Deinococcus</taxon>
    </lineage>
</organism>
<gene>
    <name evidence="3" type="ORF">ABOD76_03725</name>
</gene>
<dbReference type="EMBL" id="CP158298">
    <property type="protein sequence ID" value="XBV84176.1"/>
    <property type="molecule type" value="Genomic_DNA"/>
</dbReference>
<keyword evidence="2" id="KW-0472">Membrane</keyword>
<name>A0AAU7U6W7_9DEIO</name>
<dbReference type="RefSeq" id="WP_350242214.1">
    <property type="nucleotide sequence ID" value="NZ_CP158298.1"/>
</dbReference>